<evidence type="ECO:0000256" key="4">
    <source>
        <dbReference type="ARBA" id="ARBA00048683"/>
    </source>
</evidence>
<dbReference type="GO" id="GO:0005975">
    <property type="term" value="P:carbohydrate metabolic process"/>
    <property type="evidence" value="ECO:0007669"/>
    <property type="project" value="InterPro"/>
</dbReference>
<feature type="binding site" evidence="7">
    <location>
        <position position="303"/>
    </location>
    <ligand>
        <name>NAD(+)</name>
        <dbReference type="ChEBI" id="CHEBI:57540"/>
    </ligand>
</feature>
<evidence type="ECO:0000259" key="10">
    <source>
        <dbReference type="Pfam" id="PF01210"/>
    </source>
</evidence>
<dbReference type="Gene3D" id="1.10.1040.10">
    <property type="entry name" value="N-(1-d-carboxylethyl)-l-norvaline Dehydrogenase, domain 2"/>
    <property type="match status" value="1"/>
</dbReference>
<dbReference type="InterPro" id="IPR006168">
    <property type="entry name" value="G3P_DH_NAD-dep"/>
</dbReference>
<dbReference type="Pfam" id="PF01210">
    <property type="entry name" value="NAD_Gly3P_dh_N"/>
    <property type="match status" value="1"/>
</dbReference>
<dbReference type="InterPro" id="IPR008927">
    <property type="entry name" value="6-PGluconate_DH-like_C_sf"/>
</dbReference>
<comment type="catalytic activity">
    <reaction evidence="4 9">
        <text>sn-glycerol 3-phosphate + NAD(+) = dihydroxyacetone phosphate + NADH + H(+)</text>
        <dbReference type="Rhea" id="RHEA:11092"/>
        <dbReference type="ChEBI" id="CHEBI:15378"/>
        <dbReference type="ChEBI" id="CHEBI:57540"/>
        <dbReference type="ChEBI" id="CHEBI:57597"/>
        <dbReference type="ChEBI" id="CHEBI:57642"/>
        <dbReference type="ChEBI" id="CHEBI:57945"/>
        <dbReference type="EC" id="1.1.1.8"/>
    </reaction>
</comment>
<dbReference type="FunFam" id="1.10.1040.10:FF:000004">
    <property type="entry name" value="Glycerol-3-phosphate dehydrogenase [NAD(+)]"/>
    <property type="match status" value="1"/>
</dbReference>
<dbReference type="PIRSF" id="PIRSF000114">
    <property type="entry name" value="Glycerol-3-P_dh"/>
    <property type="match status" value="1"/>
</dbReference>
<dbReference type="GO" id="GO:0005634">
    <property type="term" value="C:nucleus"/>
    <property type="evidence" value="ECO:0007669"/>
    <property type="project" value="TreeGrafter"/>
</dbReference>
<gene>
    <name evidence="12" type="ORF">B9G98_00050</name>
</gene>
<dbReference type="GO" id="GO:0051287">
    <property type="term" value="F:NAD binding"/>
    <property type="evidence" value="ECO:0007669"/>
    <property type="project" value="UniProtKB-UniRule"/>
</dbReference>
<keyword evidence="2 8" id="KW-0560">Oxidoreductase</keyword>
<dbReference type="AlphaFoldDB" id="A0A2T0FBT8"/>
<feature type="binding site" evidence="7">
    <location>
        <position position="180"/>
    </location>
    <ligand>
        <name>NAD(+)</name>
        <dbReference type="ChEBI" id="CHEBI:57540"/>
    </ligand>
</feature>
<evidence type="ECO:0000256" key="7">
    <source>
        <dbReference type="PIRSR" id="PIRSR000114-3"/>
    </source>
</evidence>
<name>A0A2T0FBT8_9ASCO</name>
<evidence type="ECO:0000313" key="12">
    <source>
        <dbReference type="EMBL" id="PRT52430.1"/>
    </source>
</evidence>
<dbReference type="PROSITE" id="PS00957">
    <property type="entry name" value="NAD_G3PDH"/>
    <property type="match status" value="1"/>
</dbReference>
<dbReference type="InterPro" id="IPR017751">
    <property type="entry name" value="G3P_DH_NAD-dep_euk"/>
</dbReference>
<feature type="binding site" evidence="7">
    <location>
        <begin position="36"/>
        <end position="41"/>
    </location>
    <ligand>
        <name>NAD(+)</name>
        <dbReference type="ChEBI" id="CHEBI:57540"/>
    </ligand>
</feature>
<evidence type="ECO:0000256" key="3">
    <source>
        <dbReference type="ARBA" id="ARBA00023027"/>
    </source>
</evidence>
<feature type="binding site" evidence="7">
    <location>
        <position position="124"/>
    </location>
    <ligand>
        <name>NAD(+)</name>
        <dbReference type="ChEBI" id="CHEBI:57540"/>
    </ligand>
</feature>
<protein>
    <recommendedName>
        <fullName evidence="9">Glycerol-3-phosphate dehydrogenase [NAD(+)]</fullName>
        <ecNumber evidence="9">1.1.1.8</ecNumber>
    </recommendedName>
</protein>
<feature type="active site" description="Proton acceptor" evidence="5">
    <location>
        <position position="238"/>
    </location>
</feature>
<dbReference type="InterPro" id="IPR036291">
    <property type="entry name" value="NAD(P)-bd_dom_sf"/>
</dbReference>
<dbReference type="Pfam" id="PF07479">
    <property type="entry name" value="NAD_Gly3P_dh_C"/>
    <property type="match status" value="1"/>
</dbReference>
<dbReference type="InterPro" id="IPR011128">
    <property type="entry name" value="G3P_DH_NAD-dep_N"/>
</dbReference>
<evidence type="ECO:0000256" key="8">
    <source>
        <dbReference type="RuleBase" id="RU000437"/>
    </source>
</evidence>
<dbReference type="SUPFAM" id="SSF51735">
    <property type="entry name" value="NAD(P)-binding Rossmann-fold domains"/>
    <property type="match status" value="1"/>
</dbReference>
<feature type="binding site" evidence="6">
    <location>
        <position position="147"/>
    </location>
    <ligand>
        <name>substrate</name>
    </ligand>
</feature>
<dbReference type="OrthoDB" id="10263760at2759"/>
<keyword evidence="3 7" id="KW-0520">NAD</keyword>
<dbReference type="SUPFAM" id="SSF48179">
    <property type="entry name" value="6-phosphogluconate dehydrogenase C-terminal domain-like"/>
    <property type="match status" value="1"/>
</dbReference>
<dbReference type="PANTHER" id="PTHR11728:SF8">
    <property type="entry name" value="GLYCEROL-3-PHOSPHATE DEHYDROGENASE [NAD(+)]-RELATED"/>
    <property type="match status" value="1"/>
</dbReference>
<sequence>MASTTAVRRLQQIQRNLTSSASESSYKKKFRIAVVGSGNWGTAVAKLVAENAAEKGQFFEREVRMWVREESVHGRNLTEIINSEHENVRYLPQVTLPTNLVADPNLQNVAKNADIIVINIPHQFLKSVADQLKGIDYSKKVAISCLKGIDVTPNGPKLLSDFIHQHLGLHCGVLSGANIASEVAREKFSETTVAFPVAPNYEQGEPDAPLMKELFQRPYFHVQMSDDTAGVSIGGALKNVIALGAGLVEGAGWGDNAKAAVMRRGLIEMSQFAADYFPSFRPETISTTSAGVADLITSCAGGRNLKVGREFARSGKSIKQIEADLLNGQSAQGLVTAEEVYELLTKQNRLEEFPLMVTIYDIINNGLPISELPNRIRE</sequence>
<feature type="binding site" evidence="7">
    <location>
        <position position="332"/>
    </location>
    <ligand>
        <name>NAD(+)</name>
        <dbReference type="ChEBI" id="CHEBI:57540"/>
    </ligand>
</feature>
<dbReference type="GO" id="GO:0005829">
    <property type="term" value="C:cytosol"/>
    <property type="evidence" value="ECO:0007669"/>
    <property type="project" value="TreeGrafter"/>
</dbReference>
<evidence type="ECO:0000259" key="11">
    <source>
        <dbReference type="Pfam" id="PF07479"/>
    </source>
</evidence>
<accession>A0A2T0FBT8</accession>
<dbReference type="InterPro" id="IPR006109">
    <property type="entry name" value="G3P_DH_NAD-dep_C"/>
</dbReference>
<evidence type="ECO:0000256" key="6">
    <source>
        <dbReference type="PIRSR" id="PIRSR000114-2"/>
    </source>
</evidence>
<dbReference type="InterPro" id="IPR013328">
    <property type="entry name" value="6PGD_dom2"/>
</dbReference>
<keyword evidence="13" id="KW-1185">Reference proteome</keyword>
<comment type="caution">
    <text evidence="12">The sequence shown here is derived from an EMBL/GenBank/DDBJ whole genome shotgun (WGS) entry which is preliminary data.</text>
</comment>
<dbReference type="GeneID" id="36513799"/>
<dbReference type="Gene3D" id="3.40.50.720">
    <property type="entry name" value="NAD(P)-binding Rossmann-like Domain"/>
    <property type="match status" value="1"/>
</dbReference>
<reference evidence="12 13" key="1">
    <citation type="submission" date="2017-04" db="EMBL/GenBank/DDBJ databases">
        <title>Genome sequencing of [Candida] sorbophila.</title>
        <authorList>
            <person name="Ahn J.O."/>
        </authorList>
    </citation>
    <scope>NUCLEOTIDE SEQUENCE [LARGE SCALE GENOMIC DNA]</scope>
    <source>
        <strain evidence="12 13">DS02</strain>
    </source>
</reference>
<dbReference type="EMBL" id="NDIQ01000001">
    <property type="protein sequence ID" value="PRT52430.1"/>
    <property type="molecule type" value="Genomic_DNA"/>
</dbReference>
<evidence type="ECO:0000256" key="5">
    <source>
        <dbReference type="PIRSR" id="PIRSR000114-1"/>
    </source>
</evidence>
<feature type="domain" description="Glycerol-3-phosphate dehydrogenase NAD-dependent C-terminal" evidence="11">
    <location>
        <begin position="227"/>
        <end position="372"/>
    </location>
</feature>
<feature type="domain" description="Glycerol-3-phosphate dehydrogenase NAD-dependent N-terminal" evidence="10">
    <location>
        <begin position="32"/>
        <end position="195"/>
    </location>
</feature>
<dbReference type="RefSeq" id="XP_024662376.1">
    <property type="nucleotide sequence ID" value="XM_024806608.1"/>
</dbReference>
<organism evidence="12 13">
    <name type="scientific">Wickerhamiella sorbophila</name>
    <dbReference type="NCBI Taxonomy" id="45607"/>
    <lineage>
        <taxon>Eukaryota</taxon>
        <taxon>Fungi</taxon>
        <taxon>Dikarya</taxon>
        <taxon>Ascomycota</taxon>
        <taxon>Saccharomycotina</taxon>
        <taxon>Dipodascomycetes</taxon>
        <taxon>Dipodascales</taxon>
        <taxon>Trichomonascaceae</taxon>
        <taxon>Wickerhamiella</taxon>
    </lineage>
</organism>
<dbReference type="STRING" id="45607.A0A2T0FBT8"/>
<dbReference type="GO" id="GO:0046168">
    <property type="term" value="P:glycerol-3-phosphate catabolic process"/>
    <property type="evidence" value="ECO:0007669"/>
    <property type="project" value="UniProtKB-UniRule"/>
</dbReference>
<evidence type="ECO:0000256" key="1">
    <source>
        <dbReference type="ARBA" id="ARBA00011009"/>
    </source>
</evidence>
<evidence type="ECO:0000256" key="9">
    <source>
        <dbReference type="RuleBase" id="RU361243"/>
    </source>
</evidence>
<dbReference type="PRINTS" id="PR00077">
    <property type="entry name" value="GPDHDRGNASE"/>
</dbReference>
<evidence type="ECO:0000256" key="2">
    <source>
        <dbReference type="ARBA" id="ARBA00023002"/>
    </source>
</evidence>
<comment type="similarity">
    <text evidence="1 8">Belongs to the NAD-dependent glycerol-3-phosphate dehydrogenase family.</text>
</comment>
<proteinExistence type="inferred from homology"/>
<dbReference type="GO" id="GO:0042803">
    <property type="term" value="F:protein homodimerization activity"/>
    <property type="evidence" value="ECO:0007669"/>
    <property type="project" value="InterPro"/>
</dbReference>
<evidence type="ECO:0000313" key="13">
    <source>
        <dbReference type="Proteomes" id="UP000238350"/>
    </source>
</evidence>
<dbReference type="Proteomes" id="UP000238350">
    <property type="component" value="Unassembled WGS sequence"/>
</dbReference>
<dbReference type="PANTHER" id="PTHR11728">
    <property type="entry name" value="GLYCEROL-3-PHOSPHATE DEHYDROGENASE"/>
    <property type="match status" value="1"/>
</dbReference>
<dbReference type="EC" id="1.1.1.8" evidence="9"/>
<feature type="binding site" evidence="6">
    <location>
        <begin position="303"/>
        <end position="304"/>
    </location>
    <ligand>
        <name>substrate</name>
    </ligand>
</feature>
<dbReference type="NCBIfam" id="TIGR03376">
    <property type="entry name" value="glycerol3P_DH"/>
    <property type="match status" value="1"/>
</dbReference>
<dbReference type="GO" id="GO:0141152">
    <property type="term" value="F:glycerol-3-phosphate dehydrogenase (NAD+) activity"/>
    <property type="evidence" value="ECO:0007669"/>
    <property type="project" value="UniProtKB-UniRule"/>
</dbReference>